<feature type="transmembrane region" description="Helical" evidence="7">
    <location>
        <begin position="339"/>
        <end position="357"/>
    </location>
</feature>
<feature type="transmembrane region" description="Helical" evidence="7">
    <location>
        <begin position="399"/>
        <end position="427"/>
    </location>
</feature>
<dbReference type="Proteomes" id="UP000199614">
    <property type="component" value="Unassembled WGS sequence"/>
</dbReference>
<feature type="transmembrane region" description="Helical" evidence="7">
    <location>
        <begin position="135"/>
        <end position="155"/>
    </location>
</feature>
<feature type="transmembrane region" description="Helical" evidence="7">
    <location>
        <begin position="49"/>
        <end position="70"/>
    </location>
</feature>
<sequence>MSIQLITVVALALVFLIATVLPVHMGALAFVAAFVVGTAFVGEDADDIVAGFPGDLFVILVGVTLLFAIAKGNGTVDRLVQLAVRAVGGRIALIPWVMFGVTAVLTAVGAVVPAAVAIIAPIGMAFAVRHRINPMLMGLLVINGASAGGFSPMSIFGSITNGVVERNGLPGSPVLLFLASLVFNTVLSVIVFFLFGGRDLIRRSATGGNGGREDDGSIALATEPGTSVALGGGSTRPGRTRPPTGGTPAAAGPSGVGTVVTADTPATSDAPATTGPPVPDGTGEHAPLNRDHVLTIIGLVALAVGALAFGLDVGFTALTVATALSLLSPASAKAAVGQVAWPTVLLICGIVTFVALMERVGTIEWLGNLVTRIGAPLLAAIIICLIGAIVSAFASTTGILGALIPLAVPFLLAGQVGPIGMIIALALSSSVVDSSPFSTSGALVVANAPAERTDQVFRGLMIWGFSMCALVPLTTWLLFVVPGWG</sequence>
<evidence type="ECO:0000259" key="9">
    <source>
        <dbReference type="Pfam" id="PF07158"/>
    </source>
</evidence>
<feature type="transmembrane region" description="Helical" evidence="7">
    <location>
        <begin position="294"/>
        <end position="327"/>
    </location>
</feature>
<feature type="domain" description="Dicarboxylate carrier MatC N-terminal" evidence="9">
    <location>
        <begin position="1"/>
        <end position="149"/>
    </location>
</feature>
<dbReference type="InterPro" id="IPR004680">
    <property type="entry name" value="Cit_transptr-like_dom"/>
</dbReference>
<keyword evidence="2" id="KW-0813">Transport</keyword>
<feature type="transmembrane region" description="Helical" evidence="7">
    <location>
        <begin position="175"/>
        <end position="195"/>
    </location>
</feature>
<dbReference type="RefSeq" id="WP_093352726.1">
    <property type="nucleotide sequence ID" value="NZ_FOUY01000042.1"/>
</dbReference>
<evidence type="ECO:0000313" key="10">
    <source>
        <dbReference type="EMBL" id="SFO29498.1"/>
    </source>
</evidence>
<evidence type="ECO:0000256" key="4">
    <source>
        <dbReference type="ARBA" id="ARBA00022989"/>
    </source>
</evidence>
<evidence type="ECO:0000259" key="8">
    <source>
        <dbReference type="Pfam" id="PF03600"/>
    </source>
</evidence>
<dbReference type="OrthoDB" id="8738207at2"/>
<dbReference type="InterPro" id="IPR030676">
    <property type="entry name" value="CitT-rel"/>
</dbReference>
<dbReference type="Pfam" id="PF03600">
    <property type="entry name" value="CitMHS"/>
    <property type="match status" value="1"/>
</dbReference>
<evidence type="ECO:0000256" key="3">
    <source>
        <dbReference type="ARBA" id="ARBA00022692"/>
    </source>
</evidence>
<accession>A0A1I5G0J2</accession>
<feature type="region of interest" description="Disordered" evidence="6">
    <location>
        <begin position="204"/>
        <end position="285"/>
    </location>
</feature>
<dbReference type="EMBL" id="FOUY01000042">
    <property type="protein sequence ID" value="SFO29498.1"/>
    <property type="molecule type" value="Genomic_DNA"/>
</dbReference>
<organism evidence="10 11">
    <name type="scientific">Pseudonocardia ammonioxydans</name>
    <dbReference type="NCBI Taxonomy" id="260086"/>
    <lineage>
        <taxon>Bacteria</taxon>
        <taxon>Bacillati</taxon>
        <taxon>Actinomycetota</taxon>
        <taxon>Actinomycetes</taxon>
        <taxon>Pseudonocardiales</taxon>
        <taxon>Pseudonocardiaceae</taxon>
        <taxon>Pseudonocardia</taxon>
    </lineage>
</organism>
<dbReference type="InterPro" id="IPR009827">
    <property type="entry name" value="MatC_N"/>
</dbReference>
<evidence type="ECO:0000256" key="5">
    <source>
        <dbReference type="ARBA" id="ARBA00023136"/>
    </source>
</evidence>
<evidence type="ECO:0000256" key="6">
    <source>
        <dbReference type="SAM" id="MobiDB-lite"/>
    </source>
</evidence>
<gene>
    <name evidence="10" type="ORF">SAMN05216207_104220</name>
</gene>
<name>A0A1I5G0J2_PSUAM</name>
<reference evidence="10 11" key="1">
    <citation type="submission" date="2016-10" db="EMBL/GenBank/DDBJ databases">
        <authorList>
            <person name="de Groot N.N."/>
        </authorList>
    </citation>
    <scope>NUCLEOTIDE SEQUENCE [LARGE SCALE GENOMIC DNA]</scope>
    <source>
        <strain evidence="10 11">CGMCC 4.1877</strain>
    </source>
</reference>
<feature type="transmembrane region" description="Helical" evidence="7">
    <location>
        <begin position="460"/>
        <end position="481"/>
    </location>
</feature>
<dbReference type="GO" id="GO:0016020">
    <property type="term" value="C:membrane"/>
    <property type="evidence" value="ECO:0007669"/>
    <property type="project" value="UniProtKB-SubCell"/>
</dbReference>
<evidence type="ECO:0000313" key="11">
    <source>
        <dbReference type="Proteomes" id="UP000199614"/>
    </source>
</evidence>
<keyword evidence="3 7" id="KW-0812">Transmembrane</keyword>
<feature type="transmembrane region" description="Helical" evidence="7">
    <location>
        <begin position="369"/>
        <end position="393"/>
    </location>
</feature>
<protein>
    <submittedName>
        <fullName evidence="10">Transporter, UIT1 family</fullName>
    </submittedName>
</protein>
<feature type="compositionally biased region" description="Low complexity" evidence="6">
    <location>
        <begin position="241"/>
        <end position="273"/>
    </location>
</feature>
<keyword evidence="5 7" id="KW-0472">Membrane</keyword>
<evidence type="ECO:0000256" key="2">
    <source>
        <dbReference type="ARBA" id="ARBA00022448"/>
    </source>
</evidence>
<dbReference type="Pfam" id="PF07158">
    <property type="entry name" value="MatC_N"/>
    <property type="match status" value="1"/>
</dbReference>
<proteinExistence type="predicted"/>
<evidence type="ECO:0000256" key="7">
    <source>
        <dbReference type="SAM" id="Phobius"/>
    </source>
</evidence>
<dbReference type="GO" id="GO:0055085">
    <property type="term" value="P:transmembrane transport"/>
    <property type="evidence" value="ECO:0007669"/>
    <property type="project" value="InterPro"/>
</dbReference>
<feature type="domain" description="Citrate transporter-like" evidence="8">
    <location>
        <begin position="312"/>
        <end position="474"/>
    </location>
</feature>
<dbReference type="PANTHER" id="PTHR42826">
    <property type="entry name" value="DICARBOXYLATE TRANSPORTER 2.1, CHLOROPLASTIC"/>
    <property type="match status" value="1"/>
</dbReference>
<dbReference type="AlphaFoldDB" id="A0A1I5G0J2"/>
<keyword evidence="11" id="KW-1185">Reference proteome</keyword>
<dbReference type="STRING" id="260086.SAMN05216207_104220"/>
<feature type="transmembrane region" description="Helical" evidence="7">
    <location>
        <begin position="82"/>
        <end position="101"/>
    </location>
</feature>
<feature type="transmembrane region" description="Helical" evidence="7">
    <location>
        <begin position="107"/>
        <end position="128"/>
    </location>
</feature>
<evidence type="ECO:0000256" key="1">
    <source>
        <dbReference type="ARBA" id="ARBA00004141"/>
    </source>
</evidence>
<comment type="subcellular location">
    <subcellularLocation>
        <location evidence="1">Membrane</location>
        <topology evidence="1">Multi-pass membrane protein</topology>
    </subcellularLocation>
</comment>
<keyword evidence="4 7" id="KW-1133">Transmembrane helix</keyword>